<dbReference type="SUPFAM" id="SSF58100">
    <property type="entry name" value="Bacterial hemolysins"/>
    <property type="match status" value="1"/>
</dbReference>
<proteinExistence type="predicted"/>
<sequence length="160" mass="18502">MQNYGLNIEMEFLENFADQLDTIEEKSQECTPQFELVRQHAKEWSKMCAKSFQSKSEELSSICEIHDDINQHINEIKDSFLEINEELNIPNPSSKTIVAKIFKLKVQMQDLQKKLEQCKAEISDTEKENTDLASKIKQLEQIVNGKSENHASEEHTCVVI</sequence>
<gene>
    <name evidence="2" type="ORF">SteCoe_31900</name>
</gene>
<reference evidence="2 3" key="1">
    <citation type="submission" date="2016-11" db="EMBL/GenBank/DDBJ databases">
        <title>The macronuclear genome of Stentor coeruleus: a giant cell with tiny introns.</title>
        <authorList>
            <person name="Slabodnick M."/>
            <person name="Ruby J.G."/>
            <person name="Reiff S.B."/>
            <person name="Swart E.C."/>
            <person name="Gosai S."/>
            <person name="Prabakaran S."/>
            <person name="Witkowska E."/>
            <person name="Larue G.E."/>
            <person name="Fisher S."/>
            <person name="Freeman R.M."/>
            <person name="Gunawardena J."/>
            <person name="Chu W."/>
            <person name="Stover N.A."/>
            <person name="Gregory B.D."/>
            <person name="Nowacki M."/>
            <person name="Derisi J."/>
            <person name="Roy S.W."/>
            <person name="Marshall W.F."/>
            <person name="Sood P."/>
        </authorList>
    </citation>
    <scope>NUCLEOTIDE SEQUENCE [LARGE SCALE GENOMIC DNA]</scope>
    <source>
        <strain evidence="2">WM001</strain>
    </source>
</reference>
<organism evidence="2 3">
    <name type="scientific">Stentor coeruleus</name>
    <dbReference type="NCBI Taxonomy" id="5963"/>
    <lineage>
        <taxon>Eukaryota</taxon>
        <taxon>Sar</taxon>
        <taxon>Alveolata</taxon>
        <taxon>Ciliophora</taxon>
        <taxon>Postciliodesmatophora</taxon>
        <taxon>Heterotrichea</taxon>
        <taxon>Heterotrichida</taxon>
        <taxon>Stentoridae</taxon>
        <taxon>Stentor</taxon>
    </lineage>
</organism>
<comment type="caution">
    <text evidence="2">The sequence shown here is derived from an EMBL/GenBank/DDBJ whole genome shotgun (WGS) entry which is preliminary data.</text>
</comment>
<evidence type="ECO:0000313" key="3">
    <source>
        <dbReference type="Proteomes" id="UP000187209"/>
    </source>
</evidence>
<name>A0A1R2B097_9CILI</name>
<evidence type="ECO:0000313" key="2">
    <source>
        <dbReference type="EMBL" id="OMJ70191.1"/>
    </source>
</evidence>
<feature type="coiled-coil region" evidence="1">
    <location>
        <begin position="101"/>
        <end position="142"/>
    </location>
</feature>
<dbReference type="AlphaFoldDB" id="A0A1R2B097"/>
<accession>A0A1R2B097</accession>
<dbReference type="Proteomes" id="UP000187209">
    <property type="component" value="Unassembled WGS sequence"/>
</dbReference>
<dbReference type="EMBL" id="MPUH01001115">
    <property type="protein sequence ID" value="OMJ70191.1"/>
    <property type="molecule type" value="Genomic_DNA"/>
</dbReference>
<keyword evidence="3" id="KW-1185">Reference proteome</keyword>
<evidence type="ECO:0000256" key="1">
    <source>
        <dbReference type="SAM" id="Coils"/>
    </source>
</evidence>
<dbReference type="Gene3D" id="1.10.287.950">
    <property type="entry name" value="Methyl-accepting chemotaxis protein"/>
    <property type="match status" value="1"/>
</dbReference>
<keyword evidence="1" id="KW-0175">Coiled coil</keyword>
<protein>
    <submittedName>
        <fullName evidence="2">Uncharacterized protein</fullName>
    </submittedName>
</protein>